<organism evidence="1">
    <name type="scientific">Sulfurovum sp. enrichment culture clone C5</name>
    <dbReference type="NCBI Taxonomy" id="497650"/>
    <lineage>
        <taxon>Bacteria</taxon>
        <taxon>Pseudomonadati</taxon>
        <taxon>Campylobacterota</taxon>
        <taxon>Epsilonproteobacteria</taxon>
        <taxon>Campylobacterales</taxon>
        <taxon>Sulfurovaceae</taxon>
        <taxon>Sulfurovum</taxon>
        <taxon>environmental samples</taxon>
    </lineage>
</organism>
<proteinExistence type="predicted"/>
<protein>
    <recommendedName>
        <fullName evidence="2">Lipoprotein</fullName>
    </recommendedName>
</protein>
<name>A0A0S4XPP6_9BACT</name>
<reference evidence="1" key="1">
    <citation type="submission" date="2015-11" db="EMBL/GenBank/DDBJ databases">
        <authorList>
            <person name="Zhang Y."/>
            <person name="Guo Z."/>
        </authorList>
    </citation>
    <scope>NUCLEOTIDE SEQUENCE</scope>
    <source>
        <strain evidence="1">BN30871</strain>
    </source>
</reference>
<evidence type="ECO:0000313" key="1">
    <source>
        <dbReference type="EMBL" id="CUV66292.1"/>
    </source>
</evidence>
<dbReference type="EMBL" id="FAXN01000075">
    <property type="protein sequence ID" value="CUV66292.1"/>
    <property type="molecule type" value="Genomic_DNA"/>
</dbReference>
<dbReference type="AlphaFoldDB" id="A0A0S4XPP6"/>
<sequence length="173" mass="19926">MHKINRFIILLILVGIFLGCSPVIKEGYMESARPLFSTKNPNLTLQVATQKCKEASKDKLLKCFLNLKSNCNKKVEDIDIIAKNPSNGERYSNSTVKNFYLGENECNMANQIEDTSIKSLASYKKIEQWNQICNLTVSKIYEDKCLDETGFEAREQKKRKLELEPWIKLNIIQ</sequence>
<accession>A0A0S4XPP6</accession>
<evidence type="ECO:0008006" key="2">
    <source>
        <dbReference type="Google" id="ProtNLM"/>
    </source>
</evidence>
<dbReference type="PROSITE" id="PS51257">
    <property type="entry name" value="PROKAR_LIPOPROTEIN"/>
    <property type="match status" value="1"/>
</dbReference>
<gene>
    <name evidence="1" type="ORF">BN3087_710022</name>
</gene>